<evidence type="ECO:0000313" key="1">
    <source>
        <dbReference type="EMBL" id="SER55756.1"/>
    </source>
</evidence>
<comment type="caution">
    <text evidence="1">The sequence shown here is derived from an EMBL/GenBank/DDBJ whole genome shotgun (WGS) entry which is preliminary data.</text>
</comment>
<organism evidence="1 2">
    <name type="scientific">Myroides profundi</name>
    <dbReference type="NCBI Taxonomy" id="480520"/>
    <lineage>
        <taxon>Bacteria</taxon>
        <taxon>Pseudomonadati</taxon>
        <taxon>Bacteroidota</taxon>
        <taxon>Flavobacteriia</taxon>
        <taxon>Flavobacteriales</taxon>
        <taxon>Flavobacteriaceae</taxon>
        <taxon>Myroides</taxon>
    </lineage>
</organism>
<proteinExistence type="predicted"/>
<dbReference type="KEGG" id="mpw:MPR_2183"/>
<dbReference type="Proteomes" id="UP000183496">
    <property type="component" value="Unassembled WGS sequence"/>
</dbReference>
<gene>
    <name evidence="1" type="ORF">SAMN04488089_11913</name>
</gene>
<dbReference type="AlphaFoldDB" id="A0AAJ4W6R0"/>
<keyword evidence="2" id="KW-1185">Reference proteome</keyword>
<name>A0AAJ4W6R0_MYRPR</name>
<dbReference type="EMBL" id="FOFY01000019">
    <property type="protein sequence ID" value="SER55756.1"/>
    <property type="molecule type" value="Genomic_DNA"/>
</dbReference>
<evidence type="ECO:0000313" key="2">
    <source>
        <dbReference type="Proteomes" id="UP000183496"/>
    </source>
</evidence>
<protein>
    <submittedName>
        <fullName evidence="1">Uncharacterized protein</fullName>
    </submittedName>
</protein>
<dbReference type="RefSeq" id="WP_139177159.1">
    <property type="nucleotide sequence ID" value="NZ_CP010817.1"/>
</dbReference>
<sequence>MKYIYSLLVFFLFSIFSFGQTAINRTLPSVNSALHVEASDKGKGMLIPRLTQAQRNAIVTTQAEDGLTIYNIDEDCLNYWSKIDNQWKSVCGKTGKSEFTITDCNKIKVYGIYKDKTPLSNEHFITMEVDVKKIGTYSIMASSTPYNGYYYAISGEFLSTGKYTINVPAAGEPMNFGTDTFKVYLNDQDANGLEPACTFKVKVEDIRIKPDFRMRCGDTKVFGVYKLDQTLDQSHYIEVIIDAEASAMGATLVVQTNEVDGIYFKGSEEITKTRQTIRLQGYGVSNTTSVKNFTIKTNSTLTNAVCYVNVRVLIPRKKIVSIGTSPNGYGYNFSGRAASNKLVTEIRNYGNLPTSVIGYEGNMVIEDGSNSPSINSLKGWMEGSNPIDILIIGYSWTMNEAAAEVIGNYLLKGGVVLAYCESNAGMQTLMAKLTGGNTVKAQNGGTAGTLYRFSNIDDPILNGPFGDIRGKLWGEDASTTTTLVNVDTSSIMVYSDAYNWSTGTMTSKGGLTAFRHKDFNLIWTGDGGFNSNHAGASNTICPFKLDDNNYPIPKSSFGNGTNKSPVYNAIFTANAFAWALMQSEKNGINSNK</sequence>
<accession>A0AAJ4W6R0</accession>
<reference evidence="1 2" key="1">
    <citation type="submission" date="2016-10" db="EMBL/GenBank/DDBJ databases">
        <authorList>
            <person name="Varghese N."/>
            <person name="Submissions S."/>
        </authorList>
    </citation>
    <scope>NUCLEOTIDE SEQUENCE [LARGE SCALE GENOMIC DNA]</scope>
    <source>
        <strain evidence="2">DSM 19823 / KCTC 23066 / CCTCC M 208030 / D25</strain>
    </source>
</reference>